<dbReference type="RefSeq" id="WP_119757192.1">
    <property type="nucleotide sequence ID" value="NZ_CP032382.1"/>
</dbReference>
<dbReference type="OrthoDB" id="980225at2"/>
<dbReference type="InterPro" id="IPR011048">
    <property type="entry name" value="Haem_d1_sf"/>
</dbReference>
<evidence type="ECO:0000313" key="1">
    <source>
        <dbReference type="EMBL" id="AYB33966.1"/>
    </source>
</evidence>
<evidence type="ECO:0000313" key="2">
    <source>
        <dbReference type="Proteomes" id="UP000266183"/>
    </source>
</evidence>
<dbReference type="Proteomes" id="UP000266183">
    <property type="component" value="Chromosome"/>
</dbReference>
<gene>
    <name evidence="1" type="ORF">D4L85_26800</name>
</gene>
<name>A0A385STU6_9BACT</name>
<sequence>MKKLSFGLIVGLGCLFSCDSEPEKEYFKEVPPPTLNGVTIALTGNEGDTILVLASQKFSVTKYIGNRKPLGANLKLDGKPIPLYNDGTFNIDTYDYPDGYYVLDLVIATTSGSGSLSDKLEGEVQTFQRKWVVHIDTSAPPAISFVEIKPVNGLLEMRWEQYPKSDFGRYGVTKYCYNVQYQWYQVCWTKKLSRREMTTLRDSTFMTGKVKYAIWVEQTVTGKSGSPTQKEYELLYDPALKAEWVNSTDVKLTWRKAPLSGNFDSYSVALGNSADANAEIKTVSDTVFVYKPKTLFGGQASLSMAVHPARPLDMGAKEPVAATTFVKGNPFPKFVWSHLEYNAVLNKYFGAQKNGTGVDFVRLDATYHIEQVFHMTSSYEFALSENGKYLYVSNYDIDGFSRLDPLTFEVLGDYKFRDIDTPPSGAFLGRAMTVSNNNRLTLKNTYGCYVMNMDDFSKIESFSPDYYSDIIISPEGDKMFYGGKLYTWNGTHFVPTGYSNNSYPFQFLGNDRFLFRRTGAVDVINLVSLVTERSFAVNADYFRYDPQSELLTFGAVQSTADVLYLYRLDQDAPVSVIPIADINRGNDEIVMPLNNALISSKGFVLPLSDYYRP</sequence>
<reference evidence="2" key="1">
    <citation type="submission" date="2018-09" db="EMBL/GenBank/DDBJ databases">
        <title>Chryseolinea sp. KIS68-18 isolated from soil.</title>
        <authorList>
            <person name="Weon H.-Y."/>
            <person name="Kwon S.-W."/>
            <person name="Lee S.A."/>
        </authorList>
    </citation>
    <scope>NUCLEOTIDE SEQUENCE [LARGE SCALE GENOMIC DNA]</scope>
    <source>
        <strain evidence="2">KIS68-18</strain>
    </source>
</reference>
<dbReference type="AlphaFoldDB" id="A0A385STU6"/>
<dbReference type="SUPFAM" id="SSF51004">
    <property type="entry name" value="C-terminal (heme d1) domain of cytochrome cd1-nitrite reductase"/>
    <property type="match status" value="1"/>
</dbReference>
<proteinExistence type="predicted"/>
<dbReference type="EMBL" id="CP032382">
    <property type="protein sequence ID" value="AYB33966.1"/>
    <property type="molecule type" value="Genomic_DNA"/>
</dbReference>
<dbReference type="KEGG" id="chk:D4L85_26800"/>
<keyword evidence="2" id="KW-1185">Reference proteome</keyword>
<protein>
    <submittedName>
        <fullName evidence="1">Uncharacterized protein</fullName>
    </submittedName>
</protein>
<accession>A0A385STU6</accession>
<organism evidence="1 2">
    <name type="scientific">Chryseolinea soli</name>
    <dbReference type="NCBI Taxonomy" id="2321403"/>
    <lineage>
        <taxon>Bacteria</taxon>
        <taxon>Pseudomonadati</taxon>
        <taxon>Bacteroidota</taxon>
        <taxon>Cytophagia</taxon>
        <taxon>Cytophagales</taxon>
        <taxon>Fulvivirgaceae</taxon>
        <taxon>Chryseolinea</taxon>
    </lineage>
</organism>